<reference evidence="1" key="1">
    <citation type="submission" date="2021-06" db="EMBL/GenBank/DDBJ databases">
        <authorList>
            <person name="Kallberg Y."/>
            <person name="Tangrot J."/>
            <person name="Rosling A."/>
        </authorList>
    </citation>
    <scope>NUCLEOTIDE SEQUENCE</scope>
    <source>
        <strain evidence="1">MA461A</strain>
    </source>
</reference>
<gene>
    <name evidence="1" type="ORF">RPERSI_LOCUS11753</name>
</gene>
<name>A0ACA9PXB7_9GLOM</name>
<sequence length="82" mass="8947">NKAVNTQDNYQNKIAMVPVVASLHIRTSNNENTSKAPRRVNSAISATPPVKKKKSKIDNSGNDGITNNNVNDRNNSESAKKQ</sequence>
<evidence type="ECO:0000313" key="2">
    <source>
        <dbReference type="Proteomes" id="UP000789920"/>
    </source>
</evidence>
<proteinExistence type="predicted"/>
<dbReference type="Proteomes" id="UP000789920">
    <property type="component" value="Unassembled WGS sequence"/>
</dbReference>
<protein>
    <submittedName>
        <fullName evidence="1">670_t:CDS:1</fullName>
    </submittedName>
</protein>
<accession>A0ACA9PXB7</accession>
<evidence type="ECO:0000313" key="1">
    <source>
        <dbReference type="EMBL" id="CAG8726642.1"/>
    </source>
</evidence>
<organism evidence="1 2">
    <name type="scientific">Racocetra persica</name>
    <dbReference type="NCBI Taxonomy" id="160502"/>
    <lineage>
        <taxon>Eukaryota</taxon>
        <taxon>Fungi</taxon>
        <taxon>Fungi incertae sedis</taxon>
        <taxon>Mucoromycota</taxon>
        <taxon>Glomeromycotina</taxon>
        <taxon>Glomeromycetes</taxon>
        <taxon>Diversisporales</taxon>
        <taxon>Gigasporaceae</taxon>
        <taxon>Racocetra</taxon>
    </lineage>
</organism>
<feature type="non-terminal residue" evidence="1">
    <location>
        <position position="1"/>
    </location>
</feature>
<comment type="caution">
    <text evidence="1">The sequence shown here is derived from an EMBL/GenBank/DDBJ whole genome shotgun (WGS) entry which is preliminary data.</text>
</comment>
<dbReference type="EMBL" id="CAJVQC010024484">
    <property type="protein sequence ID" value="CAG8726642.1"/>
    <property type="molecule type" value="Genomic_DNA"/>
</dbReference>
<keyword evidence="2" id="KW-1185">Reference proteome</keyword>